<dbReference type="EMBL" id="AZHC01000025">
    <property type="protein sequence ID" value="OAA38540.1"/>
    <property type="molecule type" value="Genomic_DNA"/>
</dbReference>
<comment type="caution">
    <text evidence="2">The sequence shown here is derived from an EMBL/GenBank/DDBJ whole genome shotgun (WGS) entry which is preliminary data.</text>
</comment>
<evidence type="ECO:0000256" key="1">
    <source>
        <dbReference type="SAM" id="SignalP"/>
    </source>
</evidence>
<evidence type="ECO:0000313" key="3">
    <source>
        <dbReference type="Proteomes" id="UP000243498"/>
    </source>
</evidence>
<evidence type="ECO:0000313" key="2">
    <source>
        <dbReference type="EMBL" id="OAA38540.1"/>
    </source>
</evidence>
<gene>
    <name evidence="2" type="ORF">NOR_06568</name>
</gene>
<name>A0A167A4E9_METRR</name>
<keyword evidence="3" id="KW-1185">Reference proteome</keyword>
<feature type="chain" id="PRO_5007883454" evidence="1">
    <location>
        <begin position="20"/>
        <end position="120"/>
    </location>
</feature>
<keyword evidence="1" id="KW-0732">Signal</keyword>
<accession>A0A167A4E9</accession>
<organism evidence="2 3">
    <name type="scientific">Metarhizium rileyi (strain RCEF 4871)</name>
    <name type="common">Nomuraea rileyi</name>
    <dbReference type="NCBI Taxonomy" id="1649241"/>
    <lineage>
        <taxon>Eukaryota</taxon>
        <taxon>Fungi</taxon>
        <taxon>Dikarya</taxon>
        <taxon>Ascomycota</taxon>
        <taxon>Pezizomycotina</taxon>
        <taxon>Sordariomycetes</taxon>
        <taxon>Hypocreomycetidae</taxon>
        <taxon>Hypocreales</taxon>
        <taxon>Clavicipitaceae</taxon>
        <taxon>Metarhizium</taxon>
    </lineage>
</organism>
<protein>
    <submittedName>
        <fullName evidence="2">Uncharacterized protein</fullName>
    </submittedName>
</protein>
<proteinExistence type="predicted"/>
<dbReference type="Proteomes" id="UP000243498">
    <property type="component" value="Unassembled WGS sequence"/>
</dbReference>
<dbReference type="AlphaFoldDB" id="A0A167A4E9"/>
<feature type="signal peptide" evidence="1">
    <location>
        <begin position="1"/>
        <end position="19"/>
    </location>
</feature>
<dbReference type="OrthoDB" id="10468227at2759"/>
<reference evidence="2 3" key="1">
    <citation type="journal article" date="2016" name="Genome Biol. Evol.">
        <title>Divergent and convergent evolution of fungal pathogenicity.</title>
        <authorList>
            <person name="Shang Y."/>
            <person name="Xiao G."/>
            <person name="Zheng P."/>
            <person name="Cen K."/>
            <person name="Zhan S."/>
            <person name="Wang C."/>
        </authorList>
    </citation>
    <scope>NUCLEOTIDE SEQUENCE [LARGE SCALE GENOMIC DNA]</scope>
    <source>
        <strain evidence="2 3">RCEF 4871</strain>
    </source>
</reference>
<sequence length="120" mass="12957">MRFTSTAILLTSLVASLQAGVVPEEKGDALENREADSFLGSFEVHSDKSCHQGGSSVTVTSGHRSGTLESNVHAVRAYLHDCRLFIWNRSGGGPVLHINRGDNNCHPIPGTARFWQALCP</sequence>